<gene>
    <name evidence="1" type="ORF">GPECTOR_46g237</name>
</gene>
<protein>
    <submittedName>
        <fullName evidence="1">Uncharacterized protein</fullName>
    </submittedName>
</protein>
<proteinExistence type="predicted"/>
<keyword evidence="2" id="KW-1185">Reference proteome</keyword>
<dbReference type="PANTHER" id="PTHR13554:SF10">
    <property type="entry name" value="26S PROTEASOME NON-ATPASE REGULATORY SUBUNIT 5"/>
    <property type="match status" value="1"/>
</dbReference>
<dbReference type="OrthoDB" id="10250600at2759"/>
<dbReference type="GO" id="GO:0043248">
    <property type="term" value="P:proteasome assembly"/>
    <property type="evidence" value="ECO:0007669"/>
    <property type="project" value="InterPro"/>
</dbReference>
<dbReference type="EMBL" id="LSYV01000047">
    <property type="protein sequence ID" value="KXZ46168.1"/>
    <property type="molecule type" value="Genomic_DNA"/>
</dbReference>
<organism evidence="1 2">
    <name type="scientific">Gonium pectorale</name>
    <name type="common">Green alga</name>
    <dbReference type="NCBI Taxonomy" id="33097"/>
    <lineage>
        <taxon>Eukaryota</taxon>
        <taxon>Viridiplantae</taxon>
        <taxon>Chlorophyta</taxon>
        <taxon>core chlorophytes</taxon>
        <taxon>Chlorophyceae</taxon>
        <taxon>CS clade</taxon>
        <taxon>Chlamydomonadales</taxon>
        <taxon>Volvocaceae</taxon>
        <taxon>Gonium</taxon>
    </lineage>
</organism>
<comment type="caution">
    <text evidence="1">The sequence shown here is derived from an EMBL/GenBank/DDBJ whole genome shotgun (WGS) entry which is preliminary data.</text>
</comment>
<evidence type="ECO:0000313" key="2">
    <source>
        <dbReference type="Proteomes" id="UP000075714"/>
    </source>
</evidence>
<dbReference type="Proteomes" id="UP000075714">
    <property type="component" value="Unassembled WGS sequence"/>
</dbReference>
<evidence type="ECO:0000313" key="1">
    <source>
        <dbReference type="EMBL" id="KXZ46168.1"/>
    </source>
</evidence>
<dbReference type="PANTHER" id="PTHR13554">
    <property type="entry name" value="26S PROTEASOME NON-ATPASE REGULATORY SUBUNIT 5-RELATED"/>
    <property type="match status" value="1"/>
</dbReference>
<sequence length="464" mass="44815">MGEASTDLSSLLDACKELDALPTPWTDTPSRAFFSNFSLERLFRALAGAGHKDDVALVSDVLGKLLRTDLGRSILPDALPYLEAAAAAPLPPLRRLAAEQYGNLLLAHTVRQAPDAAADGGAEDGGGGVAAACCRQLVRALTGDADAGVAAAASAALRSYGTSGPAALRTLLAPGSAVAAALAAAAAADAGGTVRLRVLGLALELAAGGAGAATHGSANGHMPHSGLGPGASAAELDERLALLRGSGLLDSLLSQLADPRDALASLAALQLLEDLLAAADGGGGAGSGLAAALAGVALPQLLTLVAEPTLTEAAMPLVAGIVRRCMPEALPPAALAAAVGSLANGGAAMEAANGPTPMDHDGAPAAAPPVAVGGGLPAALRAAPALLAAAAAEAGPGSAEATRSDAADAPYHSTLAAPALVERVRAAVMAGPYGSGGGGAVDAAEAARMHQQHFLATRGGGGGA</sequence>
<dbReference type="AlphaFoldDB" id="A0A150G8L9"/>
<dbReference type="InterPro" id="IPR019538">
    <property type="entry name" value="PSMD5"/>
</dbReference>
<dbReference type="STRING" id="33097.A0A150G8L9"/>
<accession>A0A150G8L9</accession>
<name>A0A150G8L9_GONPE</name>
<reference evidence="2" key="1">
    <citation type="journal article" date="2016" name="Nat. Commun.">
        <title>The Gonium pectorale genome demonstrates co-option of cell cycle regulation during the evolution of multicellularity.</title>
        <authorList>
            <person name="Hanschen E.R."/>
            <person name="Marriage T.N."/>
            <person name="Ferris P.J."/>
            <person name="Hamaji T."/>
            <person name="Toyoda A."/>
            <person name="Fujiyama A."/>
            <person name="Neme R."/>
            <person name="Noguchi H."/>
            <person name="Minakuchi Y."/>
            <person name="Suzuki M."/>
            <person name="Kawai-Toyooka H."/>
            <person name="Smith D.R."/>
            <person name="Sparks H."/>
            <person name="Anderson J."/>
            <person name="Bakaric R."/>
            <person name="Luria V."/>
            <person name="Karger A."/>
            <person name="Kirschner M.W."/>
            <person name="Durand P.M."/>
            <person name="Michod R.E."/>
            <person name="Nozaki H."/>
            <person name="Olson B.J."/>
        </authorList>
    </citation>
    <scope>NUCLEOTIDE SEQUENCE [LARGE SCALE GENOMIC DNA]</scope>
    <source>
        <strain evidence="2">NIES-2863</strain>
    </source>
</reference>
<dbReference type="GO" id="GO:0005829">
    <property type="term" value="C:cytosol"/>
    <property type="evidence" value="ECO:0007669"/>
    <property type="project" value="TreeGrafter"/>
</dbReference>